<dbReference type="InterPro" id="IPR027417">
    <property type="entry name" value="P-loop_NTPase"/>
</dbReference>
<name>A0A6A6ZYP4_9PLEO</name>
<reference evidence="2" key="1">
    <citation type="journal article" date="2020" name="Stud. Mycol.">
        <title>101 Dothideomycetes genomes: a test case for predicting lifestyles and emergence of pathogens.</title>
        <authorList>
            <person name="Haridas S."/>
            <person name="Albert R."/>
            <person name="Binder M."/>
            <person name="Bloem J."/>
            <person name="Labutti K."/>
            <person name="Salamov A."/>
            <person name="Andreopoulos B."/>
            <person name="Baker S."/>
            <person name="Barry K."/>
            <person name="Bills G."/>
            <person name="Bluhm B."/>
            <person name="Cannon C."/>
            <person name="Castanera R."/>
            <person name="Culley D."/>
            <person name="Daum C."/>
            <person name="Ezra D."/>
            <person name="Gonzalez J."/>
            <person name="Henrissat B."/>
            <person name="Kuo A."/>
            <person name="Liang C."/>
            <person name="Lipzen A."/>
            <person name="Lutzoni F."/>
            <person name="Magnuson J."/>
            <person name="Mondo S."/>
            <person name="Nolan M."/>
            <person name="Ohm R."/>
            <person name="Pangilinan J."/>
            <person name="Park H.-J."/>
            <person name="Ramirez L."/>
            <person name="Alfaro M."/>
            <person name="Sun H."/>
            <person name="Tritt A."/>
            <person name="Yoshinaga Y."/>
            <person name="Zwiers L.-H."/>
            <person name="Turgeon B."/>
            <person name="Goodwin S."/>
            <person name="Spatafora J."/>
            <person name="Crous P."/>
            <person name="Grigoriev I."/>
        </authorList>
    </citation>
    <scope>NUCLEOTIDE SEQUENCE</scope>
    <source>
        <strain evidence="2">CBS 113818</strain>
    </source>
</reference>
<dbReference type="CDD" id="cd00882">
    <property type="entry name" value="Ras_like_GTPase"/>
    <property type="match status" value="1"/>
</dbReference>
<evidence type="ECO:0000313" key="3">
    <source>
        <dbReference type="Proteomes" id="UP000799424"/>
    </source>
</evidence>
<feature type="region of interest" description="Disordered" evidence="1">
    <location>
        <begin position="260"/>
        <end position="292"/>
    </location>
</feature>
<dbReference type="AlphaFoldDB" id="A0A6A6ZYP4"/>
<accession>A0A6A6ZYP4</accession>
<proteinExistence type="predicted"/>
<feature type="non-terminal residue" evidence="2">
    <location>
        <position position="1"/>
    </location>
</feature>
<protein>
    <recommendedName>
        <fullName evidence="4">G domain-containing protein</fullName>
    </recommendedName>
</protein>
<dbReference type="EMBL" id="MU006227">
    <property type="protein sequence ID" value="KAF2825993.1"/>
    <property type="molecule type" value="Genomic_DNA"/>
</dbReference>
<keyword evidence="3" id="KW-1185">Reference proteome</keyword>
<organism evidence="2 3">
    <name type="scientific">Ophiobolus disseminans</name>
    <dbReference type="NCBI Taxonomy" id="1469910"/>
    <lineage>
        <taxon>Eukaryota</taxon>
        <taxon>Fungi</taxon>
        <taxon>Dikarya</taxon>
        <taxon>Ascomycota</taxon>
        <taxon>Pezizomycotina</taxon>
        <taxon>Dothideomycetes</taxon>
        <taxon>Pleosporomycetidae</taxon>
        <taxon>Pleosporales</taxon>
        <taxon>Pleosporineae</taxon>
        <taxon>Phaeosphaeriaceae</taxon>
        <taxon>Ophiobolus</taxon>
    </lineage>
</organism>
<dbReference type="SUPFAM" id="SSF52540">
    <property type="entry name" value="P-loop containing nucleoside triphosphate hydrolases"/>
    <property type="match status" value="1"/>
</dbReference>
<gene>
    <name evidence="2" type="ORF">CC86DRAFT_243518</name>
</gene>
<feature type="non-terminal residue" evidence="2">
    <location>
        <position position="292"/>
    </location>
</feature>
<evidence type="ECO:0008006" key="4">
    <source>
        <dbReference type="Google" id="ProtNLM"/>
    </source>
</evidence>
<dbReference type="Gene3D" id="3.40.50.300">
    <property type="entry name" value="P-loop containing nucleotide triphosphate hydrolases"/>
    <property type="match status" value="1"/>
</dbReference>
<feature type="compositionally biased region" description="Basic and acidic residues" evidence="1">
    <location>
        <begin position="273"/>
        <end position="292"/>
    </location>
</feature>
<evidence type="ECO:0000256" key="1">
    <source>
        <dbReference type="SAM" id="MobiDB-lite"/>
    </source>
</evidence>
<sequence length="292" mass="32887">PNDIVILVMGITGSGKTSFIQHFATHDLGVGHGLESKTNQIEVIPCEIEGSRIFLIDSPGFDDTHRSDTEILREVADWLNEAYRCAIQLTGIIYLHRIIDPRVGGSGMKNLRMFRMLCGNRGLASVALVTTMWNLCDEDTGAQRERQLTTQSDMWKSLLRHGSHTFRQDKSRASALSILSSLITAARPVTLEIQHEMGDLGLKLSETAAGREVQEDLEKMKLEHRDEMVAVKLEMQDAIRSKDAAWQQELQQHRTKLEKQMRDAKQQAAQLEASREKLRADMKAEHEAQMAA</sequence>
<dbReference type="OrthoDB" id="8954335at2759"/>
<dbReference type="Proteomes" id="UP000799424">
    <property type="component" value="Unassembled WGS sequence"/>
</dbReference>
<evidence type="ECO:0000313" key="2">
    <source>
        <dbReference type="EMBL" id="KAF2825993.1"/>
    </source>
</evidence>